<keyword evidence="1 3" id="KW-0547">Nucleotide-binding</keyword>
<dbReference type="OrthoDB" id="9812943at2"/>
<name>A0A2T0BI01_9CLOT</name>
<dbReference type="NCBIfam" id="TIGR00152">
    <property type="entry name" value="dephospho-CoA kinase"/>
    <property type="match status" value="1"/>
</dbReference>
<dbReference type="GO" id="GO:0005524">
    <property type="term" value="F:ATP binding"/>
    <property type="evidence" value="ECO:0007669"/>
    <property type="project" value="UniProtKB-UniRule"/>
</dbReference>
<protein>
    <recommendedName>
        <fullName evidence="3 4">Dephospho-CoA kinase</fullName>
        <ecNumber evidence="3 4">2.7.1.24</ecNumber>
    </recommendedName>
    <alternativeName>
        <fullName evidence="3">Dephosphocoenzyme A kinase</fullName>
    </alternativeName>
</protein>
<comment type="caution">
    <text evidence="5">The sequence shown here is derived from an EMBL/GenBank/DDBJ whole genome shotgun (WGS) entry which is preliminary data.</text>
</comment>
<gene>
    <name evidence="3 5" type="primary">coaE</name>
    <name evidence="5" type="ORF">CLVI_09800</name>
</gene>
<sequence>MLKIGLTGGIGTGKSTVSKMLFVSGFKILDADLVARQVLITYPEILEKVKIEFGEGYFDWRGEFRRKEFGNFIFRFPKQRVKYEAIIMPYIKDEIEKAFKRYESNGETLVILDAPLLIETGLYKEMDYIILVWAENKNQIQRVKIRDNISNLNAISRVNSQMSIEEKKQFANIIIDNNAEVSKTESQVRDIVEFLKELGWKGDKDEV</sequence>
<feature type="binding site" evidence="3">
    <location>
        <begin position="11"/>
        <end position="16"/>
    </location>
    <ligand>
        <name>ATP</name>
        <dbReference type="ChEBI" id="CHEBI:30616"/>
    </ligand>
</feature>
<keyword evidence="2 3" id="KW-0067">ATP-binding</keyword>
<comment type="function">
    <text evidence="3">Catalyzes the phosphorylation of the 3'-hydroxyl group of dephosphocoenzyme A to form coenzyme A.</text>
</comment>
<comment type="similarity">
    <text evidence="3">Belongs to the CoaE family.</text>
</comment>
<dbReference type="HAMAP" id="MF_00376">
    <property type="entry name" value="Dephospho_CoA_kinase"/>
    <property type="match status" value="1"/>
</dbReference>
<dbReference type="CDD" id="cd02022">
    <property type="entry name" value="DPCK"/>
    <property type="match status" value="1"/>
</dbReference>
<evidence type="ECO:0000313" key="6">
    <source>
        <dbReference type="Proteomes" id="UP000239471"/>
    </source>
</evidence>
<evidence type="ECO:0000313" key="5">
    <source>
        <dbReference type="EMBL" id="PRR83432.1"/>
    </source>
</evidence>
<dbReference type="AlphaFoldDB" id="A0A2T0BI01"/>
<evidence type="ECO:0000256" key="2">
    <source>
        <dbReference type="ARBA" id="ARBA00022840"/>
    </source>
</evidence>
<keyword evidence="3" id="KW-0173">Coenzyme A biosynthesis</keyword>
<evidence type="ECO:0000256" key="1">
    <source>
        <dbReference type="ARBA" id="ARBA00022741"/>
    </source>
</evidence>
<comment type="catalytic activity">
    <reaction evidence="3">
        <text>3'-dephospho-CoA + ATP = ADP + CoA + H(+)</text>
        <dbReference type="Rhea" id="RHEA:18245"/>
        <dbReference type="ChEBI" id="CHEBI:15378"/>
        <dbReference type="ChEBI" id="CHEBI:30616"/>
        <dbReference type="ChEBI" id="CHEBI:57287"/>
        <dbReference type="ChEBI" id="CHEBI:57328"/>
        <dbReference type="ChEBI" id="CHEBI:456216"/>
        <dbReference type="EC" id="2.7.1.24"/>
    </reaction>
</comment>
<dbReference type="PANTHER" id="PTHR10695">
    <property type="entry name" value="DEPHOSPHO-COA KINASE-RELATED"/>
    <property type="match status" value="1"/>
</dbReference>
<keyword evidence="6" id="KW-1185">Reference proteome</keyword>
<proteinExistence type="inferred from homology"/>
<dbReference type="GO" id="GO:0005737">
    <property type="term" value="C:cytoplasm"/>
    <property type="evidence" value="ECO:0007669"/>
    <property type="project" value="UniProtKB-SubCell"/>
</dbReference>
<comment type="subcellular location">
    <subcellularLocation>
        <location evidence="3">Cytoplasm</location>
    </subcellularLocation>
</comment>
<dbReference type="PANTHER" id="PTHR10695:SF46">
    <property type="entry name" value="BIFUNCTIONAL COENZYME A SYNTHASE-RELATED"/>
    <property type="match status" value="1"/>
</dbReference>
<evidence type="ECO:0000256" key="4">
    <source>
        <dbReference type="NCBIfam" id="TIGR00152"/>
    </source>
</evidence>
<evidence type="ECO:0000256" key="3">
    <source>
        <dbReference type="HAMAP-Rule" id="MF_00376"/>
    </source>
</evidence>
<dbReference type="EC" id="2.7.1.24" evidence="3 4"/>
<dbReference type="Gene3D" id="3.40.50.300">
    <property type="entry name" value="P-loop containing nucleotide triphosphate hydrolases"/>
    <property type="match status" value="1"/>
</dbReference>
<dbReference type="InterPro" id="IPR001977">
    <property type="entry name" value="Depp_CoAkinase"/>
</dbReference>
<organism evidence="5 6">
    <name type="scientific">Clostridium vincentii</name>
    <dbReference type="NCBI Taxonomy" id="52704"/>
    <lineage>
        <taxon>Bacteria</taxon>
        <taxon>Bacillati</taxon>
        <taxon>Bacillota</taxon>
        <taxon>Clostridia</taxon>
        <taxon>Eubacteriales</taxon>
        <taxon>Clostridiaceae</taxon>
        <taxon>Clostridium</taxon>
    </lineage>
</organism>
<dbReference type="Pfam" id="PF01121">
    <property type="entry name" value="CoaE"/>
    <property type="match status" value="1"/>
</dbReference>
<dbReference type="GO" id="GO:0015937">
    <property type="term" value="P:coenzyme A biosynthetic process"/>
    <property type="evidence" value="ECO:0007669"/>
    <property type="project" value="UniProtKB-UniRule"/>
</dbReference>
<keyword evidence="3" id="KW-0963">Cytoplasm</keyword>
<accession>A0A2T0BI01</accession>
<dbReference type="PROSITE" id="PS51219">
    <property type="entry name" value="DPCK"/>
    <property type="match status" value="1"/>
</dbReference>
<dbReference type="GO" id="GO:0004140">
    <property type="term" value="F:dephospho-CoA kinase activity"/>
    <property type="evidence" value="ECO:0007669"/>
    <property type="project" value="UniProtKB-UniRule"/>
</dbReference>
<keyword evidence="3 5" id="KW-0418">Kinase</keyword>
<dbReference type="EMBL" id="PVXQ01000007">
    <property type="protein sequence ID" value="PRR83432.1"/>
    <property type="molecule type" value="Genomic_DNA"/>
</dbReference>
<reference evidence="5 6" key="1">
    <citation type="submission" date="2018-03" db="EMBL/GenBank/DDBJ databases">
        <title>Genome sequence of Clostridium vincentii DSM 10228.</title>
        <authorList>
            <person name="Poehlein A."/>
            <person name="Daniel R."/>
        </authorList>
    </citation>
    <scope>NUCLEOTIDE SEQUENCE [LARGE SCALE GENOMIC DNA]</scope>
    <source>
        <strain evidence="5 6">DSM 10228</strain>
    </source>
</reference>
<dbReference type="UniPathway" id="UPA00241">
    <property type="reaction ID" value="UER00356"/>
</dbReference>
<dbReference type="RefSeq" id="WP_106059005.1">
    <property type="nucleotide sequence ID" value="NZ_PVXQ01000007.1"/>
</dbReference>
<dbReference type="InterPro" id="IPR027417">
    <property type="entry name" value="P-loop_NTPase"/>
</dbReference>
<comment type="pathway">
    <text evidence="3">Cofactor biosynthesis; coenzyme A biosynthesis; CoA from (R)-pantothenate: step 5/5.</text>
</comment>
<dbReference type="SUPFAM" id="SSF52540">
    <property type="entry name" value="P-loop containing nucleoside triphosphate hydrolases"/>
    <property type="match status" value="1"/>
</dbReference>
<keyword evidence="3 5" id="KW-0808">Transferase</keyword>
<dbReference type="Proteomes" id="UP000239471">
    <property type="component" value="Unassembled WGS sequence"/>
</dbReference>